<protein>
    <submittedName>
        <fullName evidence="1">Uncharacterized protein</fullName>
    </submittedName>
</protein>
<evidence type="ECO:0000313" key="1">
    <source>
        <dbReference type="EMBL" id="KAI4316769.1"/>
    </source>
</evidence>
<reference evidence="1 2" key="1">
    <citation type="journal article" date="2022" name="DNA Res.">
        <title>Chromosomal-level genome assembly of the orchid tree Bauhinia variegata (Leguminosae; Cercidoideae) supports the allotetraploid origin hypothesis of Bauhinia.</title>
        <authorList>
            <person name="Zhong Y."/>
            <person name="Chen Y."/>
            <person name="Zheng D."/>
            <person name="Pang J."/>
            <person name="Liu Y."/>
            <person name="Luo S."/>
            <person name="Meng S."/>
            <person name="Qian L."/>
            <person name="Wei D."/>
            <person name="Dai S."/>
            <person name="Zhou R."/>
        </authorList>
    </citation>
    <scope>NUCLEOTIDE SEQUENCE [LARGE SCALE GENOMIC DNA]</scope>
    <source>
        <strain evidence="1">BV-YZ2020</strain>
    </source>
</reference>
<organism evidence="1 2">
    <name type="scientific">Bauhinia variegata</name>
    <name type="common">Purple orchid tree</name>
    <name type="synonym">Phanera variegata</name>
    <dbReference type="NCBI Taxonomy" id="167791"/>
    <lineage>
        <taxon>Eukaryota</taxon>
        <taxon>Viridiplantae</taxon>
        <taxon>Streptophyta</taxon>
        <taxon>Embryophyta</taxon>
        <taxon>Tracheophyta</taxon>
        <taxon>Spermatophyta</taxon>
        <taxon>Magnoliopsida</taxon>
        <taxon>eudicotyledons</taxon>
        <taxon>Gunneridae</taxon>
        <taxon>Pentapetalae</taxon>
        <taxon>rosids</taxon>
        <taxon>fabids</taxon>
        <taxon>Fabales</taxon>
        <taxon>Fabaceae</taxon>
        <taxon>Cercidoideae</taxon>
        <taxon>Cercideae</taxon>
        <taxon>Bauhiniinae</taxon>
        <taxon>Bauhinia</taxon>
    </lineage>
</organism>
<dbReference type="EMBL" id="CM039435">
    <property type="protein sequence ID" value="KAI4316769.1"/>
    <property type="molecule type" value="Genomic_DNA"/>
</dbReference>
<name>A0ACB9LY41_BAUVA</name>
<dbReference type="Proteomes" id="UP000828941">
    <property type="component" value="Chromosome 10"/>
</dbReference>
<proteinExistence type="predicted"/>
<gene>
    <name evidence="1" type="ORF">L6164_024714</name>
</gene>
<sequence>MESSAAQTHLVPSEENTIQHKDNPDYVAWKKKDKIVLLWLKSLTSDKILATLLAIQNPVTEDDLVNFILYGLDVDYRPFQTATNTGSDPISVDDLLGMLLQKEEKIEQAKPVPITANAANKFNLIPQHQSSDNGGNSKNGRRSNNFSGNHGRNSGNQTIPEGLKKGLATKGSIHLDQKSHAKFVTSMDTLL</sequence>
<comment type="caution">
    <text evidence="1">The sequence shown here is derived from an EMBL/GenBank/DDBJ whole genome shotgun (WGS) entry which is preliminary data.</text>
</comment>
<accession>A0ACB9LY41</accession>
<keyword evidence="2" id="KW-1185">Reference proteome</keyword>
<evidence type="ECO:0000313" key="2">
    <source>
        <dbReference type="Proteomes" id="UP000828941"/>
    </source>
</evidence>